<keyword evidence="3" id="KW-0238">DNA-binding</keyword>
<comment type="caution">
    <text evidence="9">The sequence shown here is derived from an EMBL/GenBank/DDBJ whole genome shotgun (WGS) entry which is preliminary data.</text>
</comment>
<evidence type="ECO:0000313" key="9">
    <source>
        <dbReference type="EMBL" id="KAF5393862.1"/>
    </source>
</evidence>
<keyword evidence="5" id="KW-0539">Nucleus</keyword>
<evidence type="ECO:0000256" key="1">
    <source>
        <dbReference type="ARBA" id="ARBA00004123"/>
    </source>
</evidence>
<dbReference type="AlphaFoldDB" id="A0A8H5MHC3"/>
<keyword evidence="4" id="KW-0804">Transcription</keyword>
<dbReference type="GO" id="GO:0000977">
    <property type="term" value="F:RNA polymerase II transcription regulatory region sequence-specific DNA binding"/>
    <property type="evidence" value="ECO:0007669"/>
    <property type="project" value="TreeGrafter"/>
</dbReference>
<feature type="domain" description="BZIP" evidence="8">
    <location>
        <begin position="291"/>
        <end position="335"/>
    </location>
</feature>
<feature type="compositionally biased region" description="Basic residues" evidence="7">
    <location>
        <begin position="181"/>
        <end position="191"/>
    </location>
</feature>
<evidence type="ECO:0000256" key="3">
    <source>
        <dbReference type="ARBA" id="ARBA00023125"/>
    </source>
</evidence>
<dbReference type="SMART" id="SM00338">
    <property type="entry name" value="BRLZ"/>
    <property type="match status" value="1"/>
</dbReference>
<feature type="compositionally biased region" description="Low complexity" evidence="7">
    <location>
        <begin position="156"/>
        <end position="168"/>
    </location>
</feature>
<dbReference type="PANTHER" id="PTHR13044:SF14">
    <property type="entry name" value="CRYPTOCEPHAL, ISOFORM A"/>
    <property type="match status" value="1"/>
</dbReference>
<protein>
    <recommendedName>
        <fullName evidence="8">BZIP domain-containing protein</fullName>
    </recommendedName>
</protein>
<keyword evidence="10" id="KW-1185">Reference proteome</keyword>
<dbReference type="Proteomes" id="UP000518752">
    <property type="component" value="Unassembled WGS sequence"/>
</dbReference>
<dbReference type="OrthoDB" id="2257100at2759"/>
<evidence type="ECO:0000256" key="2">
    <source>
        <dbReference type="ARBA" id="ARBA00023015"/>
    </source>
</evidence>
<dbReference type="PROSITE" id="PS50217">
    <property type="entry name" value="BZIP"/>
    <property type="match status" value="1"/>
</dbReference>
<feature type="compositionally biased region" description="Polar residues" evidence="7">
    <location>
        <begin position="194"/>
        <end position="205"/>
    </location>
</feature>
<dbReference type="InterPro" id="IPR004827">
    <property type="entry name" value="bZIP"/>
</dbReference>
<evidence type="ECO:0000256" key="5">
    <source>
        <dbReference type="ARBA" id="ARBA00023242"/>
    </source>
</evidence>
<feature type="region of interest" description="Disordered" evidence="7">
    <location>
        <begin position="245"/>
        <end position="281"/>
    </location>
</feature>
<dbReference type="CDD" id="cd12193">
    <property type="entry name" value="bZIP_GCN4"/>
    <property type="match status" value="1"/>
</dbReference>
<evidence type="ECO:0000313" key="10">
    <source>
        <dbReference type="Proteomes" id="UP000518752"/>
    </source>
</evidence>
<organism evidence="9 10">
    <name type="scientific">Collybiopsis confluens</name>
    <dbReference type="NCBI Taxonomy" id="2823264"/>
    <lineage>
        <taxon>Eukaryota</taxon>
        <taxon>Fungi</taxon>
        <taxon>Dikarya</taxon>
        <taxon>Basidiomycota</taxon>
        <taxon>Agaricomycotina</taxon>
        <taxon>Agaricomycetes</taxon>
        <taxon>Agaricomycetidae</taxon>
        <taxon>Agaricales</taxon>
        <taxon>Marasmiineae</taxon>
        <taxon>Omphalotaceae</taxon>
        <taxon>Collybiopsis</taxon>
    </lineage>
</organism>
<dbReference type="GO" id="GO:0005634">
    <property type="term" value="C:nucleus"/>
    <property type="evidence" value="ECO:0007669"/>
    <property type="project" value="UniProtKB-SubCell"/>
</dbReference>
<keyword evidence="6" id="KW-0175">Coiled coil</keyword>
<gene>
    <name evidence="9" type="ORF">D9757_000435</name>
</gene>
<dbReference type="PANTHER" id="PTHR13044">
    <property type="entry name" value="ACTIVATING TRANSCRIPTION FACTOR ATF 4/5"/>
    <property type="match status" value="1"/>
</dbReference>
<dbReference type="Pfam" id="PF07716">
    <property type="entry name" value="bZIP_2"/>
    <property type="match status" value="1"/>
</dbReference>
<evidence type="ECO:0000259" key="8">
    <source>
        <dbReference type="PROSITE" id="PS50217"/>
    </source>
</evidence>
<keyword evidence="2" id="KW-0805">Transcription regulation</keyword>
<dbReference type="InterPro" id="IPR046347">
    <property type="entry name" value="bZIP_sf"/>
</dbReference>
<feature type="region of interest" description="Disordered" evidence="7">
    <location>
        <begin position="1"/>
        <end position="27"/>
    </location>
</feature>
<sequence length="350" mass="38431">MLIPPKQQKFAEPEKTSSIPTMSDDPAAQLVGKPASYDLSSVVETLLASPEFQKSPRFDDFLVSPSLSPCEDFTMSPIDDSPLTQTLDTPIMNDLSDDFGLYATEYGGVPLFNDGAMTMYQLIESQEVMQSSKSAPDSELPLLPAFDAVSPSFLESSPDTTATALPTPALSPPADSPVSRPTKKGSGRGRKSAATGTRKNVTPESLVSVDAPIQSRKYVTPSSTSRKELPAAFLKLQKRKRSRAQAFDNELEDEVETASVPVSKTSERAESVESEEQPPLNASDKEIIEWKRRQNTLAARKSRKRKLEHQQFLETRVKDLETENDTLRVRADALEAALRAHNILMPSMEA</sequence>
<dbReference type="Gene3D" id="3.30.160.60">
    <property type="entry name" value="Classic Zinc Finger"/>
    <property type="match status" value="1"/>
</dbReference>
<dbReference type="EMBL" id="JAACJN010000001">
    <property type="protein sequence ID" value="KAF5393862.1"/>
    <property type="molecule type" value="Genomic_DNA"/>
</dbReference>
<comment type="subcellular location">
    <subcellularLocation>
        <location evidence="1">Nucleus</location>
    </subcellularLocation>
</comment>
<dbReference type="SUPFAM" id="SSF57959">
    <property type="entry name" value="Leucine zipper domain"/>
    <property type="match status" value="1"/>
</dbReference>
<evidence type="ECO:0000256" key="6">
    <source>
        <dbReference type="SAM" id="Coils"/>
    </source>
</evidence>
<accession>A0A8H5MHC3</accession>
<evidence type="ECO:0000256" key="7">
    <source>
        <dbReference type="SAM" id="MobiDB-lite"/>
    </source>
</evidence>
<dbReference type="GO" id="GO:0001228">
    <property type="term" value="F:DNA-binding transcription activator activity, RNA polymerase II-specific"/>
    <property type="evidence" value="ECO:0007669"/>
    <property type="project" value="TreeGrafter"/>
</dbReference>
<evidence type="ECO:0000256" key="4">
    <source>
        <dbReference type="ARBA" id="ARBA00023163"/>
    </source>
</evidence>
<proteinExistence type="predicted"/>
<reference evidence="9 10" key="1">
    <citation type="journal article" date="2020" name="ISME J.">
        <title>Uncovering the hidden diversity of litter-decomposition mechanisms in mushroom-forming fungi.</title>
        <authorList>
            <person name="Floudas D."/>
            <person name="Bentzer J."/>
            <person name="Ahren D."/>
            <person name="Johansson T."/>
            <person name="Persson P."/>
            <person name="Tunlid A."/>
        </authorList>
    </citation>
    <scope>NUCLEOTIDE SEQUENCE [LARGE SCALE GENOMIC DNA]</scope>
    <source>
        <strain evidence="9 10">CBS 406.79</strain>
    </source>
</reference>
<feature type="coiled-coil region" evidence="6">
    <location>
        <begin position="310"/>
        <end position="337"/>
    </location>
</feature>
<feature type="region of interest" description="Disordered" evidence="7">
    <location>
        <begin position="154"/>
        <end position="208"/>
    </location>
</feature>
<name>A0A8H5MHC3_9AGAR</name>
<dbReference type="PROSITE" id="PS00036">
    <property type="entry name" value="BZIP_BASIC"/>
    <property type="match status" value="1"/>
</dbReference>